<feature type="transmembrane region" description="Helical" evidence="1">
    <location>
        <begin position="20"/>
        <end position="43"/>
    </location>
</feature>
<feature type="transmembrane region" description="Helical" evidence="1">
    <location>
        <begin position="55"/>
        <end position="73"/>
    </location>
</feature>
<accession>A0A0F9K4H0</accession>
<keyword evidence="1" id="KW-0812">Transmembrane</keyword>
<sequence>MIKPINNILDKMGLKDKRRLQAKILILIGGFILAYNLFPLIYMMSLPFTFGTMRIINYWILGIAFILTVISTLKPQRTRKGIIVLCSISTIIGGILILSTMQIGLILSLIKT</sequence>
<dbReference type="AlphaFoldDB" id="A0A0F9K4H0"/>
<reference evidence="2" key="1">
    <citation type="journal article" date="2015" name="Nature">
        <title>Complex archaea that bridge the gap between prokaryotes and eukaryotes.</title>
        <authorList>
            <person name="Spang A."/>
            <person name="Saw J.H."/>
            <person name="Jorgensen S.L."/>
            <person name="Zaremba-Niedzwiedzka K."/>
            <person name="Martijn J."/>
            <person name="Lind A.E."/>
            <person name="van Eijk R."/>
            <person name="Schleper C."/>
            <person name="Guy L."/>
            <person name="Ettema T.J."/>
        </authorList>
    </citation>
    <scope>NUCLEOTIDE SEQUENCE</scope>
</reference>
<feature type="transmembrane region" description="Helical" evidence="1">
    <location>
        <begin position="82"/>
        <end position="110"/>
    </location>
</feature>
<protein>
    <submittedName>
        <fullName evidence="2">Uncharacterized protein</fullName>
    </submittedName>
</protein>
<keyword evidence="1" id="KW-0472">Membrane</keyword>
<organism evidence="2">
    <name type="scientific">marine sediment metagenome</name>
    <dbReference type="NCBI Taxonomy" id="412755"/>
    <lineage>
        <taxon>unclassified sequences</taxon>
        <taxon>metagenomes</taxon>
        <taxon>ecological metagenomes</taxon>
    </lineage>
</organism>
<gene>
    <name evidence="2" type="ORF">LCGC14_1374400</name>
</gene>
<keyword evidence="1" id="KW-1133">Transmembrane helix</keyword>
<proteinExistence type="predicted"/>
<evidence type="ECO:0000256" key="1">
    <source>
        <dbReference type="SAM" id="Phobius"/>
    </source>
</evidence>
<evidence type="ECO:0000313" key="2">
    <source>
        <dbReference type="EMBL" id="KKM77004.1"/>
    </source>
</evidence>
<dbReference type="EMBL" id="LAZR01008711">
    <property type="protein sequence ID" value="KKM77004.1"/>
    <property type="molecule type" value="Genomic_DNA"/>
</dbReference>
<comment type="caution">
    <text evidence="2">The sequence shown here is derived from an EMBL/GenBank/DDBJ whole genome shotgun (WGS) entry which is preliminary data.</text>
</comment>
<name>A0A0F9K4H0_9ZZZZ</name>